<sequence length="84" mass="9792">MCSYPVGWLSARWSNGGQHAGCSSSTCAPAVSHFGPFRFMAYKKYKLLQFFSGRYWEIRCARYGRYQKVPNRRLTFCRELLVLP</sequence>
<proteinExistence type="predicted"/>
<name>A0A0A9G1H5_ARUDO</name>
<reference evidence="1" key="2">
    <citation type="journal article" date="2015" name="Data Brief">
        <title>Shoot transcriptome of the giant reed, Arundo donax.</title>
        <authorList>
            <person name="Barrero R.A."/>
            <person name="Guerrero F.D."/>
            <person name="Moolhuijzen P."/>
            <person name="Goolsby J.A."/>
            <person name="Tidwell J."/>
            <person name="Bellgard S.E."/>
            <person name="Bellgard M.I."/>
        </authorList>
    </citation>
    <scope>NUCLEOTIDE SEQUENCE</scope>
    <source>
        <tissue evidence="1">Shoot tissue taken approximately 20 cm above the soil surface</tissue>
    </source>
</reference>
<dbReference type="EMBL" id="GBRH01181505">
    <property type="protein sequence ID" value="JAE16391.1"/>
    <property type="molecule type" value="Transcribed_RNA"/>
</dbReference>
<dbReference type="AlphaFoldDB" id="A0A0A9G1H5"/>
<reference evidence="1" key="1">
    <citation type="submission" date="2014-09" db="EMBL/GenBank/DDBJ databases">
        <authorList>
            <person name="Magalhaes I.L.F."/>
            <person name="Oliveira U."/>
            <person name="Santos F.R."/>
            <person name="Vidigal T.H.D.A."/>
            <person name="Brescovit A.D."/>
            <person name="Santos A.J."/>
        </authorList>
    </citation>
    <scope>NUCLEOTIDE SEQUENCE</scope>
    <source>
        <tissue evidence="1">Shoot tissue taken approximately 20 cm above the soil surface</tissue>
    </source>
</reference>
<protein>
    <submittedName>
        <fullName evidence="1">Uncharacterized protein</fullName>
    </submittedName>
</protein>
<evidence type="ECO:0000313" key="1">
    <source>
        <dbReference type="EMBL" id="JAE16391.1"/>
    </source>
</evidence>
<organism evidence="1">
    <name type="scientific">Arundo donax</name>
    <name type="common">Giant reed</name>
    <name type="synonym">Donax arundinaceus</name>
    <dbReference type="NCBI Taxonomy" id="35708"/>
    <lineage>
        <taxon>Eukaryota</taxon>
        <taxon>Viridiplantae</taxon>
        <taxon>Streptophyta</taxon>
        <taxon>Embryophyta</taxon>
        <taxon>Tracheophyta</taxon>
        <taxon>Spermatophyta</taxon>
        <taxon>Magnoliopsida</taxon>
        <taxon>Liliopsida</taxon>
        <taxon>Poales</taxon>
        <taxon>Poaceae</taxon>
        <taxon>PACMAD clade</taxon>
        <taxon>Arundinoideae</taxon>
        <taxon>Arundineae</taxon>
        <taxon>Arundo</taxon>
    </lineage>
</organism>
<accession>A0A0A9G1H5</accession>